<dbReference type="EMBL" id="MDYN01000017">
    <property type="protein sequence ID" value="OQD83279.1"/>
    <property type="molecule type" value="Genomic_DNA"/>
</dbReference>
<name>A0A1V6Q225_9EURO</name>
<organism evidence="1 2">
    <name type="scientific">Penicillium antarcticum</name>
    <dbReference type="NCBI Taxonomy" id="416450"/>
    <lineage>
        <taxon>Eukaryota</taxon>
        <taxon>Fungi</taxon>
        <taxon>Dikarya</taxon>
        <taxon>Ascomycota</taxon>
        <taxon>Pezizomycotina</taxon>
        <taxon>Eurotiomycetes</taxon>
        <taxon>Eurotiomycetidae</taxon>
        <taxon>Eurotiales</taxon>
        <taxon>Aspergillaceae</taxon>
        <taxon>Penicillium</taxon>
    </lineage>
</organism>
<sequence length="42" mass="4746">MTFLCDDMNFSFSSTKVSPTKSIITFMSTWHLKGSFHKATAL</sequence>
<evidence type="ECO:0000313" key="1">
    <source>
        <dbReference type="EMBL" id="OQD83279.1"/>
    </source>
</evidence>
<dbReference type="AlphaFoldDB" id="A0A1V6Q225"/>
<protein>
    <submittedName>
        <fullName evidence="1">Uncharacterized protein</fullName>
    </submittedName>
</protein>
<accession>A0A1V6Q225</accession>
<evidence type="ECO:0000313" key="2">
    <source>
        <dbReference type="Proteomes" id="UP000191672"/>
    </source>
</evidence>
<comment type="caution">
    <text evidence="1">The sequence shown here is derived from an EMBL/GenBank/DDBJ whole genome shotgun (WGS) entry which is preliminary data.</text>
</comment>
<keyword evidence="2" id="KW-1185">Reference proteome</keyword>
<proteinExistence type="predicted"/>
<dbReference type="Proteomes" id="UP000191672">
    <property type="component" value="Unassembled WGS sequence"/>
</dbReference>
<gene>
    <name evidence="1" type="ORF">PENANT_c017G10259</name>
</gene>
<reference evidence="2" key="1">
    <citation type="journal article" date="2017" name="Nat. Microbiol.">
        <title>Global analysis of biosynthetic gene clusters reveals vast potential of secondary metabolite production in Penicillium species.</title>
        <authorList>
            <person name="Nielsen J.C."/>
            <person name="Grijseels S."/>
            <person name="Prigent S."/>
            <person name="Ji B."/>
            <person name="Dainat J."/>
            <person name="Nielsen K.F."/>
            <person name="Frisvad J.C."/>
            <person name="Workman M."/>
            <person name="Nielsen J."/>
        </authorList>
    </citation>
    <scope>NUCLEOTIDE SEQUENCE [LARGE SCALE GENOMIC DNA]</scope>
    <source>
        <strain evidence="2">IBT 31811</strain>
    </source>
</reference>